<gene>
    <name evidence="1" type="ORF">KIH74_25500</name>
</gene>
<name>A0ABS5TMK8_9ACTN</name>
<protein>
    <submittedName>
        <fullName evidence="1">Uncharacterized protein</fullName>
    </submittedName>
</protein>
<comment type="caution">
    <text evidence="1">The sequence shown here is derived from an EMBL/GenBank/DDBJ whole genome shotgun (WGS) entry which is preliminary data.</text>
</comment>
<organism evidence="1 2">
    <name type="scientific">Kineosporia corallincola</name>
    <dbReference type="NCBI Taxonomy" id="2835133"/>
    <lineage>
        <taxon>Bacteria</taxon>
        <taxon>Bacillati</taxon>
        <taxon>Actinomycetota</taxon>
        <taxon>Actinomycetes</taxon>
        <taxon>Kineosporiales</taxon>
        <taxon>Kineosporiaceae</taxon>
        <taxon>Kineosporia</taxon>
    </lineage>
</organism>
<evidence type="ECO:0000313" key="2">
    <source>
        <dbReference type="Proteomes" id="UP001197247"/>
    </source>
</evidence>
<dbReference type="RefSeq" id="WP_214158785.1">
    <property type="nucleotide sequence ID" value="NZ_JAHBAY010000012.1"/>
</dbReference>
<sequence length="64" mass="7113">MSAAQWNAENPVGTRVRYWPWTREGEGFESTTRSEAWTLPSGAPVVMVDGYPGGIYLTHLEVIS</sequence>
<keyword evidence="2" id="KW-1185">Reference proteome</keyword>
<reference evidence="1 2" key="1">
    <citation type="submission" date="2021-05" db="EMBL/GenBank/DDBJ databases">
        <title>Kineosporia and Streptomyces sp. nov. two new marine actinobacteria isolated from Coral.</title>
        <authorList>
            <person name="Buangrab K."/>
            <person name="Sutthacheep M."/>
            <person name="Yeemin T."/>
            <person name="Harunari E."/>
            <person name="Igarashi Y."/>
            <person name="Kanchanasin P."/>
            <person name="Tanasupawat S."/>
            <person name="Phongsopitanun W."/>
        </authorList>
    </citation>
    <scope>NUCLEOTIDE SEQUENCE [LARGE SCALE GENOMIC DNA]</scope>
    <source>
        <strain evidence="1 2">J2-2</strain>
    </source>
</reference>
<accession>A0ABS5TMK8</accession>
<dbReference type="Proteomes" id="UP001197247">
    <property type="component" value="Unassembled WGS sequence"/>
</dbReference>
<evidence type="ECO:0000313" key="1">
    <source>
        <dbReference type="EMBL" id="MBT0772326.1"/>
    </source>
</evidence>
<proteinExistence type="predicted"/>
<dbReference type="EMBL" id="JAHBAY010000012">
    <property type="protein sequence ID" value="MBT0772326.1"/>
    <property type="molecule type" value="Genomic_DNA"/>
</dbReference>